<dbReference type="SMART" id="SM00327">
    <property type="entry name" value="VWA"/>
    <property type="match status" value="2"/>
</dbReference>
<protein>
    <submittedName>
        <fullName evidence="4">von Willebrand factor type A domain protein</fullName>
    </submittedName>
</protein>
<keyword evidence="2" id="KW-0472">Membrane</keyword>
<dbReference type="PROSITE" id="PS50234">
    <property type="entry name" value="VWFA"/>
    <property type="match status" value="1"/>
</dbReference>
<dbReference type="Gene3D" id="2.60.40.10">
    <property type="entry name" value="Immunoglobulins"/>
    <property type="match status" value="1"/>
</dbReference>
<dbReference type="CDD" id="cd00198">
    <property type="entry name" value="vWFA"/>
    <property type="match status" value="1"/>
</dbReference>
<dbReference type="Pfam" id="PF13519">
    <property type="entry name" value="VWA_2"/>
    <property type="match status" value="1"/>
</dbReference>
<dbReference type="InterPro" id="IPR010768">
    <property type="entry name" value="GATase1-like"/>
</dbReference>
<feature type="transmembrane region" description="Helical" evidence="2">
    <location>
        <begin position="7"/>
        <end position="25"/>
    </location>
</feature>
<sequence length="987" mass="106653">MQITFDAPGYLWLLMLLPLVAIYGYRHLQSLGRLRCLLAVVLRVSVIAAVVLAIAGARLAWTTDRVSVMYVLDQSESINVDQRERLYEFARRNAAEHRSASREDLVGVILCGADASIEVPPFHDDLPSVSGRSPVEIRTDATNLEQALTLAAASMPTDTRRRIVVFTDGNETQGHVEEVAAPIIASGIGIDFVAVSPQAGADVIVERIDMPTEIRTGQPLEARVVVENIVDANDVTPTDDSESVDQSRESTQAGSRSVQGRLRITRTFNGEEELLAEQSVEVAPGKNVFPLRHTITRPAPYTYSAQFIADSSAGDSRPQNNRSNTFVNVRGKSRVLLIEPANQSEDWTNFVDMLREESIEVTVQPSHATFTSLAELQAYDAVILANVPRVGGDSANSISQFTDDQISLLVRNTQQLGAGLLMIGGPDSLGAGGWTGTELETAMPVDFEIKNAKVNAVGALSLVIDSSGSMDGEKMVLCKAAARAAVMMLGPSDSLGIISFDSAAHEVIPMQKVGQRSHMLPMIGRIRPGGGTDMYPAMRQAFAQLTRANASVKHMIVLTDGQTHANDFLSLVQQMKAAGITVTAVAIGQGADVNLLRRIANAGGGKLYHVISPKAIPQIVMRESRRVSRPLIFESGEGVQPQITYSHELLAGIDTPPPIHGYVMTTMKDSPLAQALIQAPGPQETNHPILAVWQYGLGRSAVLTTDGGQRWASDWNSWSGDSKLVSQLVRWLMRPAGDTGQFSLATIVRDDGVEVVVNALDAQDQFLNFLEPAGSVLGPDMQPISLSLSQTSPGRYAGTFPTDQAGNYFIQVIPDASSAPLTTAVTVSTTKEYRARQINTPLMDRVAKSQIDTSSGGEVVRLSEVDADQPIELNPFRSGLAAIGSIRDAWPMLVLLACCLFFADVMVRRIAPRMGWVKQFLSSAATEPESVTASVSRLDALRQAKSRAHASKPPAPMERPLAEPASETEELSYSERLLRAKQNARRS</sequence>
<proteinExistence type="predicted"/>
<feature type="transmembrane region" description="Helical" evidence="2">
    <location>
        <begin position="37"/>
        <end position="61"/>
    </location>
</feature>
<dbReference type="SUPFAM" id="SSF52317">
    <property type="entry name" value="Class I glutamine amidotransferase-like"/>
    <property type="match status" value="1"/>
</dbReference>
<keyword evidence="2" id="KW-0812">Transmembrane</keyword>
<keyword evidence="5" id="KW-1185">Reference proteome</keyword>
<dbReference type="Proteomes" id="UP000319908">
    <property type="component" value="Unassembled WGS sequence"/>
</dbReference>
<evidence type="ECO:0000256" key="1">
    <source>
        <dbReference type="SAM" id="MobiDB-lite"/>
    </source>
</evidence>
<evidence type="ECO:0000313" key="4">
    <source>
        <dbReference type="EMBL" id="TWU16325.1"/>
    </source>
</evidence>
<name>A0A5C6BWA9_9BACT</name>
<dbReference type="PANTHER" id="PTHR37947:SF2">
    <property type="entry name" value="VON WILLEBRAND FACTOR TYPE A"/>
    <property type="match status" value="1"/>
</dbReference>
<dbReference type="PANTHER" id="PTHR37947">
    <property type="entry name" value="BLL2462 PROTEIN"/>
    <property type="match status" value="1"/>
</dbReference>
<dbReference type="Pfam" id="PF00092">
    <property type="entry name" value="VWA"/>
    <property type="match status" value="1"/>
</dbReference>
<evidence type="ECO:0000259" key="3">
    <source>
        <dbReference type="PROSITE" id="PS50234"/>
    </source>
</evidence>
<organism evidence="4 5">
    <name type="scientific">Allorhodopirellula heiligendammensis</name>
    <dbReference type="NCBI Taxonomy" id="2714739"/>
    <lineage>
        <taxon>Bacteria</taxon>
        <taxon>Pseudomonadati</taxon>
        <taxon>Planctomycetota</taxon>
        <taxon>Planctomycetia</taxon>
        <taxon>Pirellulales</taxon>
        <taxon>Pirellulaceae</taxon>
        <taxon>Allorhodopirellula</taxon>
    </lineage>
</organism>
<comment type="caution">
    <text evidence="4">The sequence shown here is derived from an EMBL/GenBank/DDBJ whole genome shotgun (WGS) entry which is preliminary data.</text>
</comment>
<reference evidence="4 5" key="1">
    <citation type="journal article" date="2020" name="Antonie Van Leeuwenhoek">
        <title>Rhodopirellula heiligendammensis sp. nov., Rhodopirellula pilleata sp. nov., and Rhodopirellula solitaria sp. nov. isolated from natural or artificial marine surfaces in Northern Germany and California, USA, and emended description of the genus Rhodopirellula.</title>
        <authorList>
            <person name="Kallscheuer N."/>
            <person name="Wiegand S."/>
            <person name="Jogler M."/>
            <person name="Boedeker C."/>
            <person name="Peeters S.H."/>
            <person name="Rast P."/>
            <person name="Heuer A."/>
            <person name="Jetten M.S.M."/>
            <person name="Rohde M."/>
            <person name="Jogler C."/>
        </authorList>
    </citation>
    <scope>NUCLEOTIDE SEQUENCE [LARGE SCALE GENOMIC DNA]</scope>
    <source>
        <strain evidence="4 5">Poly21</strain>
    </source>
</reference>
<feature type="domain" description="VWFA" evidence="3">
    <location>
        <begin position="459"/>
        <end position="631"/>
    </location>
</feature>
<dbReference type="AlphaFoldDB" id="A0A5C6BWA9"/>
<feature type="region of interest" description="Disordered" evidence="1">
    <location>
        <begin position="231"/>
        <end position="258"/>
    </location>
</feature>
<dbReference type="RefSeq" id="WP_146407999.1">
    <property type="nucleotide sequence ID" value="NZ_SJPU01000002.1"/>
</dbReference>
<dbReference type="InterPro" id="IPR013783">
    <property type="entry name" value="Ig-like_fold"/>
</dbReference>
<dbReference type="InterPro" id="IPR036465">
    <property type="entry name" value="vWFA_dom_sf"/>
</dbReference>
<dbReference type="InterPro" id="IPR029062">
    <property type="entry name" value="Class_I_gatase-like"/>
</dbReference>
<dbReference type="Gene3D" id="3.40.50.880">
    <property type="match status" value="1"/>
</dbReference>
<gene>
    <name evidence="4" type="ORF">Poly21_35300</name>
</gene>
<dbReference type="InterPro" id="IPR002035">
    <property type="entry name" value="VWF_A"/>
</dbReference>
<dbReference type="Pfam" id="PF07090">
    <property type="entry name" value="GATase1_like"/>
    <property type="match status" value="1"/>
</dbReference>
<evidence type="ECO:0000313" key="5">
    <source>
        <dbReference type="Proteomes" id="UP000319908"/>
    </source>
</evidence>
<accession>A0A5C6BWA9</accession>
<dbReference type="EMBL" id="SJPU01000002">
    <property type="protein sequence ID" value="TWU16325.1"/>
    <property type="molecule type" value="Genomic_DNA"/>
</dbReference>
<feature type="region of interest" description="Disordered" evidence="1">
    <location>
        <begin position="942"/>
        <end position="974"/>
    </location>
</feature>
<dbReference type="Gene3D" id="3.40.50.410">
    <property type="entry name" value="von Willebrand factor, type A domain"/>
    <property type="match status" value="2"/>
</dbReference>
<evidence type="ECO:0000256" key="2">
    <source>
        <dbReference type="SAM" id="Phobius"/>
    </source>
</evidence>
<dbReference type="OrthoDB" id="9781333at2"/>
<keyword evidence="2" id="KW-1133">Transmembrane helix</keyword>
<dbReference type="SUPFAM" id="SSF53300">
    <property type="entry name" value="vWA-like"/>
    <property type="match status" value="2"/>
</dbReference>
<feature type="compositionally biased region" description="Polar residues" evidence="1">
    <location>
        <begin position="249"/>
        <end position="258"/>
    </location>
</feature>